<evidence type="ECO:0000313" key="1">
    <source>
        <dbReference type="EMBL" id="MPC72283.1"/>
    </source>
</evidence>
<organism evidence="1 2">
    <name type="scientific">Portunus trituberculatus</name>
    <name type="common">Swimming crab</name>
    <name type="synonym">Neptunus trituberculatus</name>
    <dbReference type="NCBI Taxonomy" id="210409"/>
    <lineage>
        <taxon>Eukaryota</taxon>
        <taxon>Metazoa</taxon>
        <taxon>Ecdysozoa</taxon>
        <taxon>Arthropoda</taxon>
        <taxon>Crustacea</taxon>
        <taxon>Multicrustacea</taxon>
        <taxon>Malacostraca</taxon>
        <taxon>Eumalacostraca</taxon>
        <taxon>Eucarida</taxon>
        <taxon>Decapoda</taxon>
        <taxon>Pleocyemata</taxon>
        <taxon>Brachyura</taxon>
        <taxon>Eubrachyura</taxon>
        <taxon>Portunoidea</taxon>
        <taxon>Portunidae</taxon>
        <taxon>Portuninae</taxon>
        <taxon>Portunus</taxon>
    </lineage>
</organism>
<accession>A0A5B7HQ63</accession>
<gene>
    <name evidence="1" type="ORF">E2C01_066582</name>
</gene>
<reference evidence="1 2" key="1">
    <citation type="submission" date="2019-05" db="EMBL/GenBank/DDBJ databases">
        <title>Another draft genome of Portunus trituberculatus and its Hox gene families provides insights of decapod evolution.</title>
        <authorList>
            <person name="Jeong J.-H."/>
            <person name="Song I."/>
            <person name="Kim S."/>
            <person name="Choi T."/>
            <person name="Kim D."/>
            <person name="Ryu S."/>
            <person name="Kim W."/>
        </authorList>
    </citation>
    <scope>NUCLEOTIDE SEQUENCE [LARGE SCALE GENOMIC DNA]</scope>
    <source>
        <tissue evidence="1">Muscle</tissue>
    </source>
</reference>
<dbReference type="Proteomes" id="UP000324222">
    <property type="component" value="Unassembled WGS sequence"/>
</dbReference>
<sequence length="95" mass="10320">MRPVLFSRTWSPGSQQDVRARCRNALFSQALPEINSEVCHPQKPYLPLLLPGPGLTQALGNFWNGVLPCGKVLLLHTPGLLPLKTIGLEPGVTPV</sequence>
<keyword evidence="2" id="KW-1185">Reference proteome</keyword>
<name>A0A5B7HQ63_PORTR</name>
<dbReference type="EMBL" id="VSRR010034464">
    <property type="protein sequence ID" value="MPC72283.1"/>
    <property type="molecule type" value="Genomic_DNA"/>
</dbReference>
<dbReference type="AlphaFoldDB" id="A0A5B7HQ63"/>
<comment type="caution">
    <text evidence="1">The sequence shown here is derived from an EMBL/GenBank/DDBJ whole genome shotgun (WGS) entry which is preliminary data.</text>
</comment>
<proteinExistence type="predicted"/>
<protein>
    <submittedName>
        <fullName evidence="1">Uncharacterized protein</fullName>
    </submittedName>
</protein>
<evidence type="ECO:0000313" key="2">
    <source>
        <dbReference type="Proteomes" id="UP000324222"/>
    </source>
</evidence>